<reference evidence="6" key="1">
    <citation type="submission" date="2021-06" db="EMBL/GenBank/DDBJ databases">
        <authorList>
            <person name="Kallberg Y."/>
            <person name="Tangrot J."/>
            <person name="Rosling A."/>
        </authorList>
    </citation>
    <scope>NUCLEOTIDE SEQUENCE</scope>
    <source>
        <strain evidence="6">FL130A</strain>
    </source>
</reference>
<dbReference type="Proteomes" id="UP000789508">
    <property type="component" value="Unassembled WGS sequence"/>
</dbReference>
<feature type="domain" description="HTH TFE/IIEalpha-type" evidence="5">
    <location>
        <begin position="1"/>
        <end position="52"/>
    </location>
</feature>
<dbReference type="EMBL" id="CAJVPS010003069">
    <property type="protein sequence ID" value="CAG8581975.1"/>
    <property type="molecule type" value="Genomic_DNA"/>
</dbReference>
<evidence type="ECO:0000313" key="7">
    <source>
        <dbReference type="Proteomes" id="UP000789508"/>
    </source>
</evidence>
<dbReference type="InterPro" id="IPR002853">
    <property type="entry name" value="TFIIE_asu"/>
</dbReference>
<gene>
    <name evidence="6" type="ORF">ALEPTO_LOCUS7306</name>
</gene>
<evidence type="ECO:0000256" key="1">
    <source>
        <dbReference type="ARBA" id="ARBA00008947"/>
    </source>
</evidence>
<evidence type="ECO:0000256" key="2">
    <source>
        <dbReference type="ARBA" id="ARBA00023015"/>
    </source>
</evidence>
<keyword evidence="2" id="KW-0805">Transcription regulation</keyword>
<dbReference type="SUPFAM" id="SSF57783">
    <property type="entry name" value="Zinc beta-ribbon"/>
    <property type="match status" value="1"/>
</dbReference>
<sequence length="343" mass="39570">LTMKEIHKLCGALKEAKMLNTHTKMEPKKADQRPVPKQYYYIDWPQFVMVTKWKIYQIRQKVQEKMQSEQNNKGYLCPNCGKTFAALDIKFLIEDIRDNMILACDVCHSEIQHNDNADNLKGSEMLHGRFMEQSKPIIDLLKDIDTMKIPSSNPMKMGATPLTKGASQSPQDKELAYAQDSELRNDIVVVFQENSEASKKSKEAEIEKKRQQNELPAWHRRSTVSNDTVIEETPRKEKVENNEIEVESLAEKSNESESYYTSYYAQYKQDTASSTPSTYYYNNTTEEIEDDEFEEVDIQGNVDNNISYNINGVNNTIAVDDDDDEFEAVDVKETAKEFLFNSN</sequence>
<dbReference type="GO" id="GO:0006367">
    <property type="term" value="P:transcription initiation at RNA polymerase II promoter"/>
    <property type="evidence" value="ECO:0007669"/>
    <property type="project" value="InterPro"/>
</dbReference>
<dbReference type="InterPro" id="IPR017919">
    <property type="entry name" value="TFIIE/TFIIEa_HTH"/>
</dbReference>
<evidence type="ECO:0000259" key="5">
    <source>
        <dbReference type="PROSITE" id="PS51344"/>
    </source>
</evidence>
<feature type="compositionally biased region" description="Basic and acidic residues" evidence="4">
    <location>
        <begin position="196"/>
        <end position="212"/>
    </location>
</feature>
<dbReference type="InterPro" id="IPR024550">
    <property type="entry name" value="TFIIEa/SarR/Rpc3_HTH_dom"/>
</dbReference>
<accession>A0A9N9BUY7</accession>
<dbReference type="PANTHER" id="PTHR13097:SF7">
    <property type="entry name" value="GENERAL TRANSCRIPTION FACTOR IIE SUBUNIT 1"/>
    <property type="match status" value="1"/>
</dbReference>
<dbReference type="PANTHER" id="PTHR13097">
    <property type="entry name" value="TRANSCRIPTION INITIATION FACTOR IIE, ALPHA SUBUNIT"/>
    <property type="match status" value="1"/>
</dbReference>
<evidence type="ECO:0000256" key="4">
    <source>
        <dbReference type="SAM" id="MobiDB-lite"/>
    </source>
</evidence>
<comment type="similarity">
    <text evidence="1">Belongs to the TFIIE alpha subunit family.</text>
</comment>
<dbReference type="InterPro" id="IPR039997">
    <property type="entry name" value="TFE"/>
</dbReference>
<dbReference type="GO" id="GO:0005673">
    <property type="term" value="C:transcription factor TFIIE complex"/>
    <property type="evidence" value="ECO:0007669"/>
    <property type="project" value="TreeGrafter"/>
</dbReference>
<evidence type="ECO:0000256" key="3">
    <source>
        <dbReference type="ARBA" id="ARBA00023163"/>
    </source>
</evidence>
<proteinExistence type="inferred from homology"/>
<name>A0A9N9BUY7_9GLOM</name>
<keyword evidence="3" id="KW-0804">Transcription</keyword>
<dbReference type="SMART" id="SM00531">
    <property type="entry name" value="TFIIE"/>
    <property type="match status" value="1"/>
</dbReference>
<feature type="region of interest" description="Disordered" evidence="4">
    <location>
        <begin position="196"/>
        <end position="217"/>
    </location>
</feature>
<dbReference type="Pfam" id="PF02002">
    <property type="entry name" value="TFIIE_alpha"/>
    <property type="match status" value="1"/>
</dbReference>
<dbReference type="AlphaFoldDB" id="A0A9N9BUY7"/>
<dbReference type="Gene3D" id="3.30.40.10">
    <property type="entry name" value="Zinc/RING finger domain, C3HC4 (zinc finger)"/>
    <property type="match status" value="1"/>
</dbReference>
<dbReference type="OrthoDB" id="361102at2759"/>
<organism evidence="6 7">
    <name type="scientific">Ambispora leptoticha</name>
    <dbReference type="NCBI Taxonomy" id="144679"/>
    <lineage>
        <taxon>Eukaryota</taxon>
        <taxon>Fungi</taxon>
        <taxon>Fungi incertae sedis</taxon>
        <taxon>Mucoromycota</taxon>
        <taxon>Glomeromycotina</taxon>
        <taxon>Glomeromycetes</taxon>
        <taxon>Archaeosporales</taxon>
        <taxon>Ambisporaceae</taxon>
        <taxon>Ambispora</taxon>
    </lineage>
</organism>
<keyword evidence="7" id="KW-1185">Reference proteome</keyword>
<feature type="non-terminal residue" evidence="6">
    <location>
        <position position="343"/>
    </location>
</feature>
<comment type="caution">
    <text evidence="6">The sequence shown here is derived from an EMBL/GenBank/DDBJ whole genome shotgun (WGS) entry which is preliminary data.</text>
</comment>
<dbReference type="InterPro" id="IPR013083">
    <property type="entry name" value="Znf_RING/FYVE/PHD"/>
</dbReference>
<evidence type="ECO:0000313" key="6">
    <source>
        <dbReference type="EMBL" id="CAG8581975.1"/>
    </source>
</evidence>
<dbReference type="PROSITE" id="PS51344">
    <property type="entry name" value="HTH_TFE_IIE"/>
    <property type="match status" value="1"/>
</dbReference>
<protein>
    <submittedName>
        <fullName evidence="6">2834_t:CDS:1</fullName>
    </submittedName>
</protein>